<dbReference type="Gene3D" id="1.20.1310.10">
    <property type="entry name" value="Cullin Repeats"/>
    <property type="match status" value="4"/>
</dbReference>
<dbReference type="InterPro" id="IPR016159">
    <property type="entry name" value="Cullin_repeat-like_dom_sf"/>
</dbReference>
<dbReference type="AlphaFoldDB" id="A0A1B2JCF7"/>
<dbReference type="SUPFAM" id="SSF74788">
    <property type="entry name" value="Cullin repeat-like"/>
    <property type="match status" value="1"/>
</dbReference>
<organism evidence="7 8">
    <name type="scientific">Komagataella pastoris</name>
    <name type="common">Yeast</name>
    <name type="synonym">Pichia pastoris</name>
    <dbReference type="NCBI Taxonomy" id="4922"/>
    <lineage>
        <taxon>Eukaryota</taxon>
        <taxon>Fungi</taxon>
        <taxon>Dikarya</taxon>
        <taxon>Ascomycota</taxon>
        <taxon>Saccharomycotina</taxon>
        <taxon>Pichiomycetes</taxon>
        <taxon>Pichiales</taxon>
        <taxon>Pichiaceae</taxon>
        <taxon>Komagataella</taxon>
    </lineage>
</organism>
<evidence type="ECO:0000259" key="6">
    <source>
        <dbReference type="PROSITE" id="PS50069"/>
    </source>
</evidence>
<evidence type="ECO:0000256" key="4">
    <source>
        <dbReference type="PROSITE-ProRule" id="PRU00330"/>
    </source>
</evidence>
<dbReference type="GO" id="GO:0031625">
    <property type="term" value="F:ubiquitin protein ligase binding"/>
    <property type="evidence" value="ECO:0007669"/>
    <property type="project" value="InterPro"/>
</dbReference>
<dbReference type="SMART" id="SM00884">
    <property type="entry name" value="Cullin_Nedd8"/>
    <property type="match status" value="1"/>
</dbReference>
<reference evidence="7 8" key="1">
    <citation type="submission" date="2016-02" db="EMBL/GenBank/DDBJ databases">
        <title>Comparative genomic and transcriptomic foundation for Pichia pastoris.</title>
        <authorList>
            <person name="Love K.R."/>
            <person name="Shah K.A."/>
            <person name="Whittaker C.A."/>
            <person name="Wu J."/>
            <person name="Bartlett M.C."/>
            <person name="Ma D."/>
            <person name="Leeson R.L."/>
            <person name="Priest M."/>
            <person name="Young S.K."/>
            <person name="Love J.C."/>
        </authorList>
    </citation>
    <scope>NUCLEOTIDE SEQUENCE [LARGE SCALE GENOMIC DNA]</scope>
    <source>
        <strain evidence="7 8">ATCC 28485</strain>
    </source>
</reference>
<feature type="domain" description="Cullin family profile" evidence="6">
    <location>
        <begin position="400"/>
        <end position="637"/>
    </location>
</feature>
<gene>
    <name evidence="7" type="primary">CUL3</name>
    <name evidence="7" type="ORF">ATY40_BA7502815</name>
</gene>
<dbReference type="Gene3D" id="1.10.10.10">
    <property type="entry name" value="Winged helix-like DNA-binding domain superfamily/Winged helix DNA-binding domain"/>
    <property type="match status" value="1"/>
</dbReference>
<evidence type="ECO:0000256" key="1">
    <source>
        <dbReference type="ARBA" id="ARBA00006019"/>
    </source>
</evidence>
<evidence type="ECO:0000256" key="2">
    <source>
        <dbReference type="ARBA" id="ARBA00022499"/>
    </source>
</evidence>
<dbReference type="Pfam" id="PF00888">
    <property type="entry name" value="Cullin"/>
    <property type="match status" value="1"/>
</dbReference>
<dbReference type="OrthoDB" id="27073at2759"/>
<dbReference type="InterPro" id="IPR016158">
    <property type="entry name" value="Cullin_homology"/>
</dbReference>
<dbReference type="InterPro" id="IPR016157">
    <property type="entry name" value="Cullin_CS"/>
</dbReference>
<dbReference type="GO" id="GO:0006511">
    <property type="term" value="P:ubiquitin-dependent protein catabolic process"/>
    <property type="evidence" value="ECO:0007669"/>
    <property type="project" value="InterPro"/>
</dbReference>
<dbReference type="InterPro" id="IPR036388">
    <property type="entry name" value="WH-like_DNA-bd_sf"/>
</dbReference>
<dbReference type="GO" id="GO:0031461">
    <property type="term" value="C:cullin-RING ubiquitin ligase complex"/>
    <property type="evidence" value="ECO:0007669"/>
    <property type="project" value="InterPro"/>
</dbReference>
<dbReference type="SUPFAM" id="SSF46785">
    <property type="entry name" value="Winged helix' DNA-binding domain"/>
    <property type="match status" value="1"/>
</dbReference>
<dbReference type="SMART" id="SM00182">
    <property type="entry name" value="CULLIN"/>
    <property type="match status" value="1"/>
</dbReference>
<evidence type="ECO:0000313" key="7">
    <source>
        <dbReference type="EMBL" id="ANZ75710.1"/>
    </source>
</evidence>
<name>A0A1B2JCF7_PICPA</name>
<dbReference type="InterPro" id="IPR001373">
    <property type="entry name" value="Cullin_N"/>
</dbReference>
<evidence type="ECO:0000256" key="5">
    <source>
        <dbReference type="RuleBase" id="RU003829"/>
    </source>
</evidence>
<dbReference type="Pfam" id="PF26557">
    <property type="entry name" value="Cullin_AB"/>
    <property type="match status" value="1"/>
</dbReference>
<dbReference type="FunFam" id="1.20.1310.10:FF:000002">
    <property type="entry name" value="cullin-3 isoform X1"/>
    <property type="match status" value="1"/>
</dbReference>
<accession>A0A1B2JCF7</accession>
<dbReference type="PROSITE" id="PS01256">
    <property type="entry name" value="CULLIN_1"/>
    <property type="match status" value="1"/>
</dbReference>
<dbReference type="InterPro" id="IPR059120">
    <property type="entry name" value="Cullin-like_AB"/>
</dbReference>
<dbReference type="InterPro" id="IPR019559">
    <property type="entry name" value="Cullin_neddylation_domain"/>
</dbReference>
<keyword evidence="2" id="KW-1017">Isopeptide bond</keyword>
<dbReference type="Gene3D" id="3.30.230.130">
    <property type="entry name" value="Cullin, Chain C, Domain 2"/>
    <property type="match status" value="1"/>
</dbReference>
<dbReference type="PROSITE" id="PS50069">
    <property type="entry name" value="CULLIN_2"/>
    <property type="match status" value="1"/>
</dbReference>
<dbReference type="InterPro" id="IPR036317">
    <property type="entry name" value="Cullin_homology_sf"/>
</dbReference>
<dbReference type="InterPro" id="IPR045093">
    <property type="entry name" value="Cullin"/>
</dbReference>
<comment type="similarity">
    <text evidence="1 4 5">Belongs to the cullin family.</text>
</comment>
<dbReference type="PANTHER" id="PTHR11932">
    <property type="entry name" value="CULLIN"/>
    <property type="match status" value="1"/>
</dbReference>
<proteinExistence type="inferred from homology"/>
<evidence type="ECO:0000313" key="8">
    <source>
        <dbReference type="Proteomes" id="UP000094565"/>
    </source>
</evidence>
<sequence length="770" mass="90441">MLGGNEIRKSKIRTPKKTFLSQVDYEKSWEQLDEAIKQIYQKNASTLSFEELYRKTYNLVLRKQGKFLYDNIYNSIKSHLENDVQPRIIQFMEDDQIDKFVLLQKMSTELNDHLLSMRMISDFAMYLDRVYVKEAHLPLIYDTGLQLFRDYVILPNDNKVGKKVIKLLLQSIDEIRSNKIVDKFLIKNIIFMFESLPDEAGSYYDTYVEPDFLEDSRLYFEKVSSELLLEQNGSLYISNIIRLIEEEKNRTALYLPLSTLPKLVELMDKALIATKIETVLAFENEGLSKWVAEESEFELNSLYKLIGRIDNEYHILRTHLKRLLISFGEALDDSTNKAIADGPETPKKKATTHFVTIWIESILNQRGVYERILQNCFNRDVNICKTIDASFALILNANKRISEYLSLYIDHFIKQSLKEKSENESEEILNKVVAIFSFIHDKDVFEKYYKNHLAKRLLNPKSNSYDIERNLISKFKSVAGETFVSKLSSMFRDINISKEESKQFQEQLQQEDVLPLNNNKKVSMDVNVLTHLIWPLPLTETNVRFPEILFNLKEQYAAFYAQKHQNRRFNWAPNFGTVDMRMTYGRRTYEVNMPTYSAIIILALFSTDYKAQYTYEQIHQELQIPENDLKRQLLSISVAPKTRLLVKRPMSKEINTEDIFQINEKFQSPQIKIKVLTVSTASKLENDQQRSSTLTEVNKDRKFETDAAIVRIMKARKTLTHNNLMNETIKQLANRFSPPPSLIKQRIESLLEKEYMERDSEERNLYHYLA</sequence>
<dbReference type="FunFam" id="1.10.10.10:FF:000014">
    <property type="entry name" value="Cullin 1"/>
    <property type="match status" value="1"/>
</dbReference>
<dbReference type="Pfam" id="PF10557">
    <property type="entry name" value="Cullin_Nedd8"/>
    <property type="match status" value="1"/>
</dbReference>
<keyword evidence="8" id="KW-1185">Reference proteome</keyword>
<dbReference type="Proteomes" id="UP000094565">
    <property type="component" value="Chromosome 2"/>
</dbReference>
<dbReference type="SUPFAM" id="SSF75632">
    <property type="entry name" value="Cullin homology domain"/>
    <property type="match status" value="1"/>
</dbReference>
<evidence type="ECO:0000256" key="3">
    <source>
        <dbReference type="ARBA" id="ARBA00022843"/>
    </source>
</evidence>
<dbReference type="InterPro" id="IPR036390">
    <property type="entry name" value="WH_DNA-bd_sf"/>
</dbReference>
<protein>
    <submittedName>
        <fullName evidence="7">BA75_02815T0</fullName>
    </submittedName>
</protein>
<dbReference type="EMBL" id="CP014585">
    <property type="protein sequence ID" value="ANZ75710.1"/>
    <property type="molecule type" value="Genomic_DNA"/>
</dbReference>
<keyword evidence="3" id="KW-0832">Ubl conjugation</keyword>